<feature type="signal peptide" evidence="1">
    <location>
        <begin position="1"/>
        <end position="21"/>
    </location>
</feature>
<evidence type="ECO:0000256" key="1">
    <source>
        <dbReference type="SAM" id="SignalP"/>
    </source>
</evidence>
<feature type="chain" id="PRO_5013367115" evidence="1">
    <location>
        <begin position="22"/>
        <end position="218"/>
    </location>
</feature>
<comment type="caution">
    <text evidence="2">The sequence shown here is derived from an EMBL/GenBank/DDBJ whole genome shotgun (WGS) entry which is preliminary data.</text>
</comment>
<dbReference type="PROSITE" id="PS51257">
    <property type="entry name" value="PROKAR_LIPOPROTEIN"/>
    <property type="match status" value="1"/>
</dbReference>
<protein>
    <submittedName>
        <fullName evidence="2">Putative secreted protein</fullName>
    </submittedName>
</protein>
<reference evidence="2 3" key="1">
    <citation type="submission" date="2010-04" db="EMBL/GenBank/DDBJ databases">
        <title>The Genome Sequence of Escherichia coli TA447.</title>
        <authorList>
            <consortium name="The Broad Institute Genome Sequencing Platform"/>
            <consortium name="The Broad Institute Genome Sequencing Center for Infectious Disease"/>
            <person name="Feldgarden M."/>
            <person name="Gordon D.M."/>
            <person name="Johnson J.R."/>
            <person name="Johnston B.D."/>
            <person name="Young S."/>
            <person name="Zeng Q."/>
            <person name="Koehrsen M."/>
            <person name="Alvarado L."/>
            <person name="Berlin A.M."/>
            <person name="Borenstein D."/>
            <person name="Chapman S.B."/>
            <person name="Chen Z."/>
            <person name="Engels R."/>
            <person name="Freedman E."/>
            <person name="Gellesch M."/>
            <person name="Goldberg J."/>
            <person name="Griggs A."/>
            <person name="Gujja S."/>
            <person name="Heilman E.R."/>
            <person name="Heiman D.I."/>
            <person name="Hepburn T.A."/>
            <person name="Howarth C."/>
            <person name="Jen D."/>
            <person name="Larson L."/>
            <person name="Mehta T."/>
            <person name="Park D."/>
            <person name="Pearson M."/>
            <person name="Richards J."/>
            <person name="Roberts A."/>
            <person name="Saif S."/>
            <person name="Shea T.D."/>
            <person name="Shenoy N."/>
            <person name="Sisk P."/>
            <person name="Stolte C."/>
            <person name="Sykes S.N."/>
            <person name="Walk T."/>
            <person name="White J."/>
            <person name="Yandava C."/>
            <person name="Haas B."/>
            <person name="Henn M.R."/>
            <person name="Nusbaum C."/>
            <person name="Birren B."/>
        </authorList>
    </citation>
    <scope>NUCLEOTIDE SEQUENCE [LARGE SCALE GENOMIC DNA]</scope>
    <source>
        <strain evidence="2 3">TA447</strain>
    </source>
</reference>
<evidence type="ECO:0000313" key="2">
    <source>
        <dbReference type="EMBL" id="OSK87641.1"/>
    </source>
</evidence>
<name>A0A1X3ISI9_ECOLX</name>
<gene>
    <name evidence="2" type="ORF">ECXG_05263</name>
</gene>
<sequence length="218" mass="24405">MMIKSKKVVVIFVALSSFLLAGCDSPKDANKQNFEKAINTRLEKECITISPLGMFDSKPYPVQVAVAQANRYTSQERADEINSRQFSALDVLVKADLLTVKNTLVDDVIGFTKTGKKVPGREYALTDEGKKYLKSPERPDFCVGHYKVDEIVDFTEPGDAMGMKITQVNYTFSPTSIAEWAKRDDVRAAFLGLESDLKEKQTKHITLVLKNDGWSAER</sequence>
<proteinExistence type="predicted"/>
<evidence type="ECO:0000313" key="3">
    <source>
        <dbReference type="Proteomes" id="UP000193942"/>
    </source>
</evidence>
<dbReference type="Proteomes" id="UP000193942">
    <property type="component" value="Unassembled WGS sequence"/>
</dbReference>
<keyword evidence="1" id="KW-0732">Signal</keyword>
<accession>A0A1X3ISI9</accession>
<organism evidence="2 3">
    <name type="scientific">Escherichia coli TA447</name>
    <dbReference type="NCBI Taxonomy" id="656447"/>
    <lineage>
        <taxon>Bacteria</taxon>
        <taxon>Pseudomonadati</taxon>
        <taxon>Pseudomonadota</taxon>
        <taxon>Gammaproteobacteria</taxon>
        <taxon>Enterobacterales</taxon>
        <taxon>Enterobacteriaceae</taxon>
        <taxon>Escherichia</taxon>
    </lineage>
</organism>
<dbReference type="RefSeq" id="WP_085004976.1">
    <property type="nucleotide sequence ID" value="NZ_ADIZ01000047.1"/>
</dbReference>
<dbReference type="EMBL" id="ADIZ01000047">
    <property type="protein sequence ID" value="OSK87641.1"/>
    <property type="molecule type" value="Genomic_DNA"/>
</dbReference>
<dbReference type="AlphaFoldDB" id="A0A1X3ISI9"/>